<dbReference type="PROSITE" id="PS50039">
    <property type="entry name" value="FORK_HEAD_3"/>
    <property type="match status" value="1"/>
</dbReference>
<dbReference type="Gene3D" id="1.10.10.10">
    <property type="entry name" value="Winged helix-like DNA-binding domain superfamily/Winged helix DNA-binding domain"/>
    <property type="match status" value="1"/>
</dbReference>
<dbReference type="GeneID" id="87938643"/>
<keyword evidence="9" id="KW-1185">Reference proteome</keyword>
<name>A0AAX4I236_9PEZI</name>
<keyword evidence="1" id="KW-0805">Transcription regulation</keyword>
<feature type="DNA-binding region" description="Fork-head" evidence="5">
    <location>
        <begin position="57"/>
        <end position="148"/>
    </location>
</feature>
<evidence type="ECO:0000256" key="5">
    <source>
        <dbReference type="PROSITE-ProRule" id="PRU00089"/>
    </source>
</evidence>
<dbReference type="EMBL" id="CP137305">
    <property type="protein sequence ID" value="WQF77126.1"/>
    <property type="molecule type" value="Genomic_DNA"/>
</dbReference>
<feature type="compositionally biased region" description="Polar residues" evidence="6">
    <location>
        <begin position="159"/>
        <end position="178"/>
    </location>
</feature>
<organism evidence="8 9">
    <name type="scientific">Colletotrichum destructivum</name>
    <dbReference type="NCBI Taxonomy" id="34406"/>
    <lineage>
        <taxon>Eukaryota</taxon>
        <taxon>Fungi</taxon>
        <taxon>Dikarya</taxon>
        <taxon>Ascomycota</taxon>
        <taxon>Pezizomycotina</taxon>
        <taxon>Sordariomycetes</taxon>
        <taxon>Hypocreomycetidae</taxon>
        <taxon>Glomerellales</taxon>
        <taxon>Glomerellaceae</taxon>
        <taxon>Colletotrichum</taxon>
        <taxon>Colletotrichum destructivum species complex</taxon>
    </lineage>
</organism>
<dbReference type="Pfam" id="PF00250">
    <property type="entry name" value="Forkhead"/>
    <property type="match status" value="1"/>
</dbReference>
<dbReference type="InterPro" id="IPR001766">
    <property type="entry name" value="Fork_head_dom"/>
</dbReference>
<sequence length="296" mass="32919">MDPARALPVSPDIKPRRMPAQTCTPQHTFGGQPFSPQPAKAADQPSPTTDTRVDESGRKMTYAELIHMALLSSETQQMRLSELYGWFKRNTWRANRGKKGWKNSVRSNLCLNKAFERLDGKGSYWKLVDAALKQVQPTRKPRTDRRKKVRVSTAKRNGMPSSPTSRAPDSCNVPQVTVSDARHDHHSPWSLGSSTSPEKSQFAGEPSSNYPTPSPAVSTENGLGYMLDPLWAWNLDSGRYVNWPYCSCFCSRHKLGRTDISGTFQLCASTPGCPPPVANARVSSRPYSETFVCWAA</sequence>
<proteinExistence type="predicted"/>
<evidence type="ECO:0000256" key="2">
    <source>
        <dbReference type="ARBA" id="ARBA00023125"/>
    </source>
</evidence>
<evidence type="ECO:0000259" key="7">
    <source>
        <dbReference type="PROSITE" id="PS50039"/>
    </source>
</evidence>
<dbReference type="PANTHER" id="PTHR46078:SF2">
    <property type="entry name" value="FORK-HEAD DOMAIN-CONTAINING PROTEIN"/>
    <property type="match status" value="1"/>
</dbReference>
<accession>A0AAX4I236</accession>
<comment type="subcellular location">
    <subcellularLocation>
        <location evidence="5">Nucleus</location>
    </subcellularLocation>
</comment>
<keyword evidence="3" id="KW-0804">Transcription</keyword>
<dbReference type="CDD" id="cd00059">
    <property type="entry name" value="FH_FOX"/>
    <property type="match status" value="1"/>
</dbReference>
<dbReference type="RefSeq" id="XP_062774350.1">
    <property type="nucleotide sequence ID" value="XM_062918299.1"/>
</dbReference>
<evidence type="ECO:0000256" key="3">
    <source>
        <dbReference type="ARBA" id="ARBA00023163"/>
    </source>
</evidence>
<dbReference type="AlphaFoldDB" id="A0AAX4I236"/>
<dbReference type="GO" id="GO:0000978">
    <property type="term" value="F:RNA polymerase II cis-regulatory region sequence-specific DNA binding"/>
    <property type="evidence" value="ECO:0007669"/>
    <property type="project" value="TreeGrafter"/>
</dbReference>
<reference evidence="9" key="1">
    <citation type="journal article" date="2023" name="bioRxiv">
        <title>Complete genome of the Medicago anthracnose fungus, Colletotrichum destructivum, reveals a mini-chromosome-like region within a core chromosome.</title>
        <authorList>
            <person name="Lapalu N."/>
            <person name="Simon A."/>
            <person name="Lu A."/>
            <person name="Plaumann P.-L."/>
            <person name="Amselem J."/>
            <person name="Pigne S."/>
            <person name="Auger A."/>
            <person name="Koch C."/>
            <person name="Dallery J.-F."/>
            <person name="O'Connell R.J."/>
        </authorList>
    </citation>
    <scope>NUCLEOTIDE SEQUENCE [LARGE SCALE GENOMIC DNA]</scope>
    <source>
        <strain evidence="9">CBS 520.97</strain>
    </source>
</reference>
<protein>
    <submittedName>
        <fullName evidence="8">Forkhead box protein J2/3</fullName>
    </submittedName>
</protein>
<dbReference type="KEGG" id="cdet:87938643"/>
<evidence type="ECO:0000256" key="1">
    <source>
        <dbReference type="ARBA" id="ARBA00023015"/>
    </source>
</evidence>
<dbReference type="GO" id="GO:0005634">
    <property type="term" value="C:nucleus"/>
    <property type="evidence" value="ECO:0007669"/>
    <property type="project" value="UniProtKB-SubCell"/>
</dbReference>
<evidence type="ECO:0000256" key="6">
    <source>
        <dbReference type="SAM" id="MobiDB-lite"/>
    </source>
</evidence>
<keyword evidence="2 5" id="KW-0238">DNA-binding</keyword>
<dbReference type="InterPro" id="IPR036390">
    <property type="entry name" value="WH_DNA-bd_sf"/>
</dbReference>
<dbReference type="PANTHER" id="PTHR46078">
    <property type="entry name" value="FORKHEAD BOX PROTEIN J2 FAMILY MEMBER"/>
    <property type="match status" value="1"/>
</dbReference>
<feature type="region of interest" description="Disordered" evidence="6">
    <location>
        <begin position="134"/>
        <end position="216"/>
    </location>
</feature>
<gene>
    <name evidence="8" type="ORF">CDEST_02140</name>
</gene>
<dbReference type="GO" id="GO:0000981">
    <property type="term" value="F:DNA-binding transcription factor activity, RNA polymerase II-specific"/>
    <property type="evidence" value="ECO:0007669"/>
    <property type="project" value="TreeGrafter"/>
</dbReference>
<keyword evidence="4 5" id="KW-0539">Nucleus</keyword>
<feature type="compositionally biased region" description="Polar residues" evidence="6">
    <location>
        <begin position="206"/>
        <end position="216"/>
    </location>
</feature>
<dbReference type="InterPro" id="IPR045912">
    <property type="entry name" value="FOXJ2/3-like"/>
</dbReference>
<evidence type="ECO:0000313" key="8">
    <source>
        <dbReference type="EMBL" id="WQF77126.1"/>
    </source>
</evidence>
<dbReference type="SMART" id="SM00339">
    <property type="entry name" value="FH"/>
    <property type="match status" value="1"/>
</dbReference>
<feature type="compositionally biased region" description="Polar residues" evidence="6">
    <location>
        <begin position="190"/>
        <end position="199"/>
    </location>
</feature>
<evidence type="ECO:0000313" key="9">
    <source>
        <dbReference type="Proteomes" id="UP001322277"/>
    </source>
</evidence>
<dbReference type="Proteomes" id="UP001322277">
    <property type="component" value="Chromosome 1"/>
</dbReference>
<dbReference type="SUPFAM" id="SSF46785">
    <property type="entry name" value="Winged helix' DNA-binding domain"/>
    <property type="match status" value="1"/>
</dbReference>
<dbReference type="InterPro" id="IPR036388">
    <property type="entry name" value="WH-like_DNA-bd_sf"/>
</dbReference>
<feature type="region of interest" description="Disordered" evidence="6">
    <location>
        <begin position="1"/>
        <end position="54"/>
    </location>
</feature>
<feature type="domain" description="Fork-head" evidence="7">
    <location>
        <begin position="57"/>
        <end position="148"/>
    </location>
</feature>
<evidence type="ECO:0000256" key="4">
    <source>
        <dbReference type="ARBA" id="ARBA00023242"/>
    </source>
</evidence>
<feature type="compositionally biased region" description="Basic residues" evidence="6">
    <location>
        <begin position="139"/>
        <end position="150"/>
    </location>
</feature>